<evidence type="ECO:0000313" key="3">
    <source>
        <dbReference type="Proteomes" id="UP001205311"/>
    </source>
</evidence>
<dbReference type="PRINTS" id="PR00420">
    <property type="entry name" value="RNGMNOXGNASE"/>
</dbReference>
<dbReference type="Proteomes" id="UP001205311">
    <property type="component" value="Unassembled WGS sequence"/>
</dbReference>
<comment type="caution">
    <text evidence="2">The sequence shown here is derived from an EMBL/GenBank/DDBJ whole genome shotgun (WGS) entry which is preliminary data.</text>
</comment>
<organism evidence="2 3">
    <name type="scientific">Streptoalloteichus tenebrarius (strain ATCC 17920 / DSM 40477 / JCM 4838 / CBS 697.72 / NBRC 16177 / NCIMB 11028 / NRRL B-12390 / A12253. 1 / ISP 5477)</name>
    <name type="common">Streptomyces tenebrarius</name>
    <dbReference type="NCBI Taxonomy" id="1933"/>
    <lineage>
        <taxon>Bacteria</taxon>
        <taxon>Bacillati</taxon>
        <taxon>Actinomycetota</taxon>
        <taxon>Actinomycetes</taxon>
        <taxon>Pseudonocardiales</taxon>
        <taxon>Pseudonocardiaceae</taxon>
        <taxon>Streptoalloteichus</taxon>
    </lineage>
</organism>
<dbReference type="RefSeq" id="WP_253669809.1">
    <property type="nucleotide sequence ID" value="NZ_JAMTCP010000011.1"/>
</dbReference>
<dbReference type="Gene3D" id="3.50.50.60">
    <property type="entry name" value="FAD/NAD(P)-binding domain"/>
    <property type="match status" value="1"/>
</dbReference>
<evidence type="ECO:0000313" key="2">
    <source>
        <dbReference type="EMBL" id="MCP2258898.1"/>
    </source>
</evidence>
<evidence type="ECO:0000259" key="1">
    <source>
        <dbReference type="Pfam" id="PF01494"/>
    </source>
</evidence>
<dbReference type="EMBL" id="JAMTCP010000011">
    <property type="protein sequence ID" value="MCP2258898.1"/>
    <property type="molecule type" value="Genomic_DNA"/>
</dbReference>
<dbReference type="Pfam" id="PF01494">
    <property type="entry name" value="FAD_binding_3"/>
    <property type="match status" value="1"/>
</dbReference>
<proteinExistence type="predicted"/>
<dbReference type="SUPFAM" id="SSF51905">
    <property type="entry name" value="FAD/NAD(P)-binding domain"/>
    <property type="match status" value="1"/>
</dbReference>
<keyword evidence="3" id="KW-1185">Reference proteome</keyword>
<sequence>MQTVLISGASVAAPALAYLLRRHGFAPTVVERAPAPRRGGQAIDIRGVALEVVDRMGLGDEVRRMRTRMRGMAMLDRDGNEVMRSTEMTLSSGRLDSGDVEVLRDDLTGLLYERTRDDVEYLFGDSVTALAQDERGVRVEFADARPRAFDLVVGADGLHSGVRRLVFGPEEAFLRRLGTSIAIFSADNFLGLDNWQIWLRDDTREGLGYAVYPARDNTELRITLGFPSEPADSGARDVEQWKRLLAERFAHLGWETPRVLAAMDRATDLFCDDMAQIHMERWSEGRVVLVGDAGYCPSPLSGQGTSLALVGAYTLAEELRAAEGDHRVAFARYEERMRPYVALNQALATDHQDGQVPEEELERAKNAFALHG</sequence>
<dbReference type="InterPro" id="IPR002938">
    <property type="entry name" value="FAD-bd"/>
</dbReference>
<dbReference type="InterPro" id="IPR051704">
    <property type="entry name" value="FAD_aromatic-hydroxylase"/>
</dbReference>
<reference evidence="2 3" key="1">
    <citation type="submission" date="2022-06" db="EMBL/GenBank/DDBJ databases">
        <title>Genomic Encyclopedia of Archaeal and Bacterial Type Strains, Phase II (KMG-II): from individual species to whole genera.</title>
        <authorList>
            <person name="Goeker M."/>
        </authorList>
    </citation>
    <scope>NUCLEOTIDE SEQUENCE [LARGE SCALE GENOMIC DNA]</scope>
    <source>
        <strain evidence="2 3">DSM 40477</strain>
    </source>
</reference>
<dbReference type="PANTHER" id="PTHR46865">
    <property type="entry name" value="OXIDOREDUCTASE-RELATED"/>
    <property type="match status" value="1"/>
</dbReference>
<gene>
    <name evidence="2" type="ORF">LX15_002596</name>
</gene>
<feature type="domain" description="FAD-binding" evidence="1">
    <location>
        <begin position="3"/>
        <end position="324"/>
    </location>
</feature>
<dbReference type="InterPro" id="IPR036188">
    <property type="entry name" value="FAD/NAD-bd_sf"/>
</dbReference>
<dbReference type="PANTHER" id="PTHR46865:SF2">
    <property type="entry name" value="MONOOXYGENASE"/>
    <property type="match status" value="1"/>
</dbReference>
<name>A0ABT1HTQ2_STRSD</name>
<dbReference type="Gene3D" id="3.30.9.10">
    <property type="entry name" value="D-Amino Acid Oxidase, subunit A, domain 2"/>
    <property type="match status" value="1"/>
</dbReference>
<protein>
    <submittedName>
        <fullName evidence="2">2-polyprenyl-6-methoxyphenol hydroxylase</fullName>
    </submittedName>
</protein>
<accession>A0ABT1HTQ2</accession>